<dbReference type="PROSITE" id="PS00514">
    <property type="entry name" value="FIBRINOGEN_C_1"/>
    <property type="match status" value="1"/>
</dbReference>
<dbReference type="GO" id="GO:0005615">
    <property type="term" value="C:extracellular space"/>
    <property type="evidence" value="ECO:0007669"/>
    <property type="project" value="TreeGrafter"/>
</dbReference>
<dbReference type="InterPro" id="IPR036056">
    <property type="entry name" value="Fibrinogen-like_C"/>
</dbReference>
<dbReference type="SUPFAM" id="SSF56496">
    <property type="entry name" value="Fibrinogen C-terminal domain-like"/>
    <property type="match status" value="1"/>
</dbReference>
<dbReference type="Proteomes" id="UP000762676">
    <property type="component" value="Unassembled WGS sequence"/>
</dbReference>
<dbReference type="Pfam" id="PF00147">
    <property type="entry name" value="Fibrinogen_C"/>
    <property type="match status" value="1"/>
</dbReference>
<sequence>MLTLGDFWLGNEAIHKLTNKHTYELRIDVEANGKDLFAQYTVFKIEDESDNYRLRLGSHSGTLKEKSIDFGLSYHNGKNFSTYDKDNDSDPSGSCAERWHGAWWYAACHRANLNGKWGLKQDKGMGWLTGFGSNWSPVYASTTETKIRRI</sequence>
<accession>A0AAV4IQ85</accession>
<evidence type="ECO:0000259" key="2">
    <source>
        <dbReference type="PROSITE" id="PS51406"/>
    </source>
</evidence>
<reference evidence="3 4" key="1">
    <citation type="journal article" date="2021" name="Elife">
        <title>Chloroplast acquisition without the gene transfer in kleptoplastic sea slugs, Plakobranchus ocellatus.</title>
        <authorList>
            <person name="Maeda T."/>
            <person name="Takahashi S."/>
            <person name="Yoshida T."/>
            <person name="Shimamura S."/>
            <person name="Takaki Y."/>
            <person name="Nagai Y."/>
            <person name="Toyoda A."/>
            <person name="Suzuki Y."/>
            <person name="Arimoto A."/>
            <person name="Ishii H."/>
            <person name="Satoh N."/>
            <person name="Nishiyama T."/>
            <person name="Hasebe M."/>
            <person name="Maruyama T."/>
            <person name="Minagawa J."/>
            <person name="Obokata J."/>
            <person name="Shigenobu S."/>
        </authorList>
    </citation>
    <scope>NUCLEOTIDE SEQUENCE [LARGE SCALE GENOMIC DNA]</scope>
</reference>
<dbReference type="InterPro" id="IPR050373">
    <property type="entry name" value="Fibrinogen_C-term_domain"/>
</dbReference>
<dbReference type="InterPro" id="IPR002181">
    <property type="entry name" value="Fibrinogen_a/b/g_C_dom"/>
</dbReference>
<evidence type="ECO:0000313" key="4">
    <source>
        <dbReference type="Proteomes" id="UP000762676"/>
    </source>
</evidence>
<dbReference type="Gene3D" id="3.90.215.10">
    <property type="entry name" value="Gamma Fibrinogen, chain A, domain 1"/>
    <property type="match status" value="1"/>
</dbReference>
<comment type="caution">
    <text evidence="3">The sequence shown here is derived from an EMBL/GenBank/DDBJ whole genome shotgun (WGS) entry which is preliminary data.</text>
</comment>
<organism evidence="3 4">
    <name type="scientific">Elysia marginata</name>
    <dbReference type="NCBI Taxonomy" id="1093978"/>
    <lineage>
        <taxon>Eukaryota</taxon>
        <taxon>Metazoa</taxon>
        <taxon>Spiralia</taxon>
        <taxon>Lophotrochozoa</taxon>
        <taxon>Mollusca</taxon>
        <taxon>Gastropoda</taxon>
        <taxon>Heterobranchia</taxon>
        <taxon>Euthyneura</taxon>
        <taxon>Panpulmonata</taxon>
        <taxon>Sacoglossa</taxon>
        <taxon>Placobranchoidea</taxon>
        <taxon>Plakobranchidae</taxon>
        <taxon>Elysia</taxon>
    </lineage>
</organism>
<dbReference type="AlphaFoldDB" id="A0AAV4IQ85"/>
<dbReference type="SMART" id="SM00186">
    <property type="entry name" value="FBG"/>
    <property type="match status" value="1"/>
</dbReference>
<dbReference type="InterPro" id="IPR020837">
    <property type="entry name" value="Fibrinogen_CS"/>
</dbReference>
<gene>
    <name evidence="3" type="ORF">ElyMa_004846000</name>
</gene>
<feature type="domain" description="Fibrinogen C-terminal" evidence="2">
    <location>
        <begin position="1"/>
        <end position="150"/>
    </location>
</feature>
<keyword evidence="4" id="KW-1185">Reference proteome</keyword>
<dbReference type="PROSITE" id="PS51406">
    <property type="entry name" value="FIBRINOGEN_C_2"/>
    <property type="match status" value="1"/>
</dbReference>
<dbReference type="InterPro" id="IPR014716">
    <property type="entry name" value="Fibrinogen_a/b/g_C_1"/>
</dbReference>
<proteinExistence type="predicted"/>
<evidence type="ECO:0000256" key="1">
    <source>
        <dbReference type="ARBA" id="ARBA00023157"/>
    </source>
</evidence>
<name>A0AAV4IQ85_9GAST</name>
<dbReference type="PANTHER" id="PTHR19143">
    <property type="entry name" value="FIBRINOGEN/TENASCIN/ANGIOPOEITIN"/>
    <property type="match status" value="1"/>
</dbReference>
<dbReference type="EMBL" id="BMAT01009688">
    <property type="protein sequence ID" value="GFS11904.1"/>
    <property type="molecule type" value="Genomic_DNA"/>
</dbReference>
<protein>
    <submittedName>
        <fullName evidence="3">Ficolin-1</fullName>
    </submittedName>
</protein>
<dbReference type="PANTHER" id="PTHR19143:SF444">
    <property type="entry name" value="PROTEIN SCABROUS"/>
    <property type="match status" value="1"/>
</dbReference>
<evidence type="ECO:0000313" key="3">
    <source>
        <dbReference type="EMBL" id="GFS11904.1"/>
    </source>
</evidence>
<keyword evidence="1" id="KW-1015">Disulfide bond</keyword>